<keyword evidence="1" id="KW-0732">Signal</keyword>
<reference evidence="4" key="1">
    <citation type="journal article" date="2019" name="Int. J. Syst. Evol. Microbiol.">
        <title>The Global Catalogue of Microorganisms (GCM) 10K type strain sequencing project: providing services to taxonomists for standard genome sequencing and annotation.</title>
        <authorList>
            <consortium name="The Broad Institute Genomics Platform"/>
            <consortium name="The Broad Institute Genome Sequencing Center for Infectious Disease"/>
            <person name="Wu L."/>
            <person name="Ma J."/>
        </authorList>
    </citation>
    <scope>NUCLEOTIDE SEQUENCE [LARGE SCALE GENOMIC DNA]</scope>
    <source>
        <strain evidence="4">JCM 30846</strain>
    </source>
</reference>
<evidence type="ECO:0000313" key="3">
    <source>
        <dbReference type="EMBL" id="GAA3710013.1"/>
    </source>
</evidence>
<feature type="domain" description="GmrSD restriction endonucleases C-terminal" evidence="2">
    <location>
        <begin position="87"/>
        <end position="224"/>
    </location>
</feature>
<dbReference type="PANTHER" id="PTHR24094:SF15">
    <property type="entry name" value="AMP-DEPENDENT SYNTHETASE_LIGASE DOMAIN-CONTAINING PROTEIN-RELATED"/>
    <property type="match status" value="1"/>
</dbReference>
<sequence length="248" mass="25776">MNPTLRRTALAALALAATLTGCSAAADQPDNAKAAVQGPAAAGTAQNALAQLAVKGPAPMTGYDREAKFGSAWSDTTTAPGSGNSCDTRNDVLRRDLQNITYKGTSRCVVATGTLADPYTGKNIHFIRGPQSAQVQIDHAVALGASWRVGAAQLTQEQRRALGNDPLNLVAASGPANSAKSDADAASWLPPNKTFRCSYVARQVAVKAKYHLWVTKPEKAAMARILNGCPDQPLPTDTSTGVALPGLK</sequence>
<name>A0ABP7DZ56_9ACTN</name>
<evidence type="ECO:0000256" key="1">
    <source>
        <dbReference type="SAM" id="SignalP"/>
    </source>
</evidence>
<dbReference type="EMBL" id="BAABEP010000002">
    <property type="protein sequence ID" value="GAA3710013.1"/>
    <property type="molecule type" value="Genomic_DNA"/>
</dbReference>
<dbReference type="Proteomes" id="UP001499884">
    <property type="component" value="Unassembled WGS sequence"/>
</dbReference>
<dbReference type="InterPro" id="IPR006311">
    <property type="entry name" value="TAT_signal"/>
</dbReference>
<accession>A0ABP7DZ56</accession>
<feature type="signal peptide" evidence="1">
    <location>
        <begin position="1"/>
        <end position="25"/>
    </location>
</feature>
<proteinExistence type="predicted"/>
<gene>
    <name evidence="3" type="ORF">GCM10023082_04910</name>
</gene>
<dbReference type="RefSeq" id="WP_345640416.1">
    <property type="nucleotide sequence ID" value="NZ_BAABEP010000002.1"/>
</dbReference>
<evidence type="ECO:0000313" key="4">
    <source>
        <dbReference type="Proteomes" id="UP001499884"/>
    </source>
</evidence>
<organism evidence="3 4">
    <name type="scientific">Streptomyces tremellae</name>
    <dbReference type="NCBI Taxonomy" id="1124239"/>
    <lineage>
        <taxon>Bacteria</taxon>
        <taxon>Bacillati</taxon>
        <taxon>Actinomycetota</taxon>
        <taxon>Actinomycetes</taxon>
        <taxon>Kitasatosporales</taxon>
        <taxon>Streptomycetaceae</taxon>
        <taxon>Streptomyces</taxon>
    </lineage>
</organism>
<feature type="chain" id="PRO_5045044329" description="GmrSD restriction endonucleases C-terminal domain-containing protein" evidence="1">
    <location>
        <begin position="26"/>
        <end position="248"/>
    </location>
</feature>
<keyword evidence="4" id="KW-1185">Reference proteome</keyword>
<evidence type="ECO:0000259" key="2">
    <source>
        <dbReference type="Pfam" id="PF07510"/>
    </source>
</evidence>
<dbReference type="PROSITE" id="PS51257">
    <property type="entry name" value="PROKAR_LIPOPROTEIN"/>
    <property type="match status" value="1"/>
</dbReference>
<dbReference type="InterPro" id="IPR011089">
    <property type="entry name" value="GmrSD_C"/>
</dbReference>
<dbReference type="PANTHER" id="PTHR24094">
    <property type="entry name" value="SECRETED PROTEIN"/>
    <property type="match status" value="1"/>
</dbReference>
<dbReference type="Pfam" id="PF07510">
    <property type="entry name" value="GmrSD_C"/>
    <property type="match status" value="1"/>
</dbReference>
<dbReference type="PROSITE" id="PS51318">
    <property type="entry name" value="TAT"/>
    <property type="match status" value="1"/>
</dbReference>
<protein>
    <recommendedName>
        <fullName evidence="2">GmrSD restriction endonucleases C-terminal domain-containing protein</fullName>
    </recommendedName>
</protein>
<comment type="caution">
    <text evidence="3">The sequence shown here is derived from an EMBL/GenBank/DDBJ whole genome shotgun (WGS) entry which is preliminary data.</text>
</comment>